<keyword evidence="2" id="KW-1133">Transmembrane helix</keyword>
<evidence type="ECO:0000256" key="1">
    <source>
        <dbReference type="SAM" id="MobiDB-lite"/>
    </source>
</evidence>
<proteinExistence type="predicted"/>
<feature type="transmembrane region" description="Helical" evidence="2">
    <location>
        <begin position="297"/>
        <end position="316"/>
    </location>
</feature>
<accession>A0ABQ9Q6Y0</accession>
<gene>
    <name evidence="3" type="ORF">CLIM01_03181</name>
</gene>
<feature type="compositionally biased region" description="Low complexity" evidence="1">
    <location>
        <begin position="265"/>
        <end position="283"/>
    </location>
</feature>
<keyword evidence="2" id="KW-0812">Transmembrane</keyword>
<feature type="region of interest" description="Disordered" evidence="1">
    <location>
        <begin position="258"/>
        <end position="283"/>
    </location>
</feature>
<keyword evidence="4" id="KW-1185">Reference proteome</keyword>
<sequence length="318" mass="32380">MPLTELSQHAITNVGPLTTIFTAPSSCATSSPGLWLAAESVLTDRVQPFFRQKCEGSAYGECFPSGTVFDQIHSAATATVDAGTIAYFSPASVCPDQYTTAGVAAKNAEGTISSSGVFVPPIVSVPFGSGYMSDRLAYNPIVNVLMEALESNETAVICCPDGYTVGFNGECFSQVPESVYGAMTACQRLVGNVTMAQATFTYNNTVVSGAVYSYTPTSYNIRTSTRTFTNAQADGWIPVASRPAVTMIHNAAAQTGISSAGGSGPTAASGSSAPTGTGTGASSAAHGLRMTTAGGNVGILATVWAIAALAGVALAMPL</sequence>
<dbReference type="EMBL" id="JARUPT010000065">
    <property type="protein sequence ID" value="KAK0379456.1"/>
    <property type="molecule type" value="Genomic_DNA"/>
</dbReference>
<comment type="caution">
    <text evidence="3">The sequence shown here is derived from an EMBL/GenBank/DDBJ whole genome shotgun (WGS) entry which is preliminary data.</text>
</comment>
<organism evidence="3 4">
    <name type="scientific">Colletotrichum limetticola</name>
    <dbReference type="NCBI Taxonomy" id="1209924"/>
    <lineage>
        <taxon>Eukaryota</taxon>
        <taxon>Fungi</taxon>
        <taxon>Dikarya</taxon>
        <taxon>Ascomycota</taxon>
        <taxon>Pezizomycotina</taxon>
        <taxon>Sordariomycetes</taxon>
        <taxon>Hypocreomycetidae</taxon>
        <taxon>Glomerellales</taxon>
        <taxon>Glomerellaceae</taxon>
        <taxon>Colletotrichum</taxon>
        <taxon>Colletotrichum acutatum species complex</taxon>
    </lineage>
</organism>
<evidence type="ECO:0000256" key="2">
    <source>
        <dbReference type="SAM" id="Phobius"/>
    </source>
</evidence>
<protein>
    <submittedName>
        <fullName evidence="3">Uncharacterized protein</fullName>
    </submittedName>
</protein>
<evidence type="ECO:0000313" key="3">
    <source>
        <dbReference type="EMBL" id="KAK0379456.1"/>
    </source>
</evidence>
<reference evidence="3" key="1">
    <citation type="submission" date="2023-04" db="EMBL/GenBank/DDBJ databases">
        <title>Colletotrichum limetticola genome sequence.</title>
        <authorList>
            <person name="Baroncelli R."/>
        </authorList>
    </citation>
    <scope>NUCLEOTIDE SEQUENCE</scope>
    <source>
        <strain evidence="3">KLA-Anderson</strain>
    </source>
</reference>
<keyword evidence="2" id="KW-0472">Membrane</keyword>
<name>A0ABQ9Q6Y0_9PEZI</name>
<evidence type="ECO:0000313" key="4">
    <source>
        <dbReference type="Proteomes" id="UP001169217"/>
    </source>
</evidence>
<dbReference type="Proteomes" id="UP001169217">
    <property type="component" value="Unassembled WGS sequence"/>
</dbReference>